<dbReference type="InterPro" id="IPR053183">
    <property type="entry name" value="ASL1"/>
</dbReference>
<feature type="compositionally biased region" description="Pro residues" evidence="1">
    <location>
        <begin position="95"/>
        <end position="138"/>
    </location>
</feature>
<keyword evidence="4" id="KW-1185">Reference proteome</keyword>
<dbReference type="Gene3D" id="3.20.20.80">
    <property type="entry name" value="Glycosidases"/>
    <property type="match status" value="1"/>
</dbReference>
<dbReference type="STRING" id="1399860.A0A2C5XJQ8"/>
<name>A0A2C5XJQ8_9HYPO</name>
<organism evidence="3 4">
    <name type="scientific">Ophiocordyceps australis</name>
    <dbReference type="NCBI Taxonomy" id="1399860"/>
    <lineage>
        <taxon>Eukaryota</taxon>
        <taxon>Fungi</taxon>
        <taxon>Dikarya</taxon>
        <taxon>Ascomycota</taxon>
        <taxon>Pezizomycotina</taxon>
        <taxon>Sordariomycetes</taxon>
        <taxon>Hypocreomycetidae</taxon>
        <taxon>Hypocreales</taxon>
        <taxon>Ophiocordycipitaceae</taxon>
        <taxon>Ophiocordyceps</taxon>
    </lineage>
</organism>
<sequence length="431" mass="45842">MYAKSLATMAAVASLSQQSLAFNSHRHLHRQEAKREVAMDMVTVWETVYVTESEQPTQFVADSRPQQTTLTAFTTMTNMEPMPEQSSPSEAAAPVVPPVEPAQQPPAAPPVEQPPVAPPVEQPPPSSAIQEPPPPPPQTTLSTAVMPAPAPPAPQVSSPAPPASAVKVQPQSSSKPPTAKPSGSNKTPGGPGFAGKRGLAYNDGSLANTFGSSCQQCGWAYNWASSPQGLDPKISFVPMLWGDSPTHTNHWDSDAEKALASGSKAFFSFNEPDIKGQANLSPQQAAASHVKYMNKYAGRALIGAPSVSNSNLEGEGLAWLKSFMSACENQQEKCQVDFCNVHWYAPASASNTLFDHLEEAHQACGGKPVWLTEFAPVGDPAQTSSFLQTVMPKLEQLSYVDAYSYFMVSSGNLMSSATDLSSFGKVYASMA</sequence>
<dbReference type="InterPro" id="IPR017853">
    <property type="entry name" value="GH"/>
</dbReference>
<dbReference type="AlphaFoldDB" id="A0A2C5XJQ8"/>
<dbReference type="Proteomes" id="UP000226192">
    <property type="component" value="Unassembled WGS sequence"/>
</dbReference>
<feature type="compositionally biased region" description="Low complexity" evidence="1">
    <location>
        <begin position="79"/>
        <end position="94"/>
    </location>
</feature>
<feature type="region of interest" description="Disordered" evidence="1">
    <location>
        <begin position="79"/>
        <end position="196"/>
    </location>
</feature>
<evidence type="ECO:0000313" key="3">
    <source>
        <dbReference type="EMBL" id="PHH65108.1"/>
    </source>
</evidence>
<dbReference type="SUPFAM" id="SSF51445">
    <property type="entry name" value="(Trans)glycosidases"/>
    <property type="match status" value="1"/>
</dbReference>
<dbReference type="InterPro" id="IPR024655">
    <property type="entry name" value="Asl1_glyco_hydro_catalytic"/>
</dbReference>
<feature type="domain" description="Asl1-like glycosyl hydrolase catalytic" evidence="2">
    <location>
        <begin position="198"/>
        <end position="427"/>
    </location>
</feature>
<reference evidence="3 4" key="1">
    <citation type="submission" date="2017-06" db="EMBL/GenBank/DDBJ databases">
        <title>Ant-infecting Ophiocordyceps genomes reveal a high diversity of potential behavioral manipulation genes and a possible major role for enterotoxins.</title>
        <authorList>
            <person name="De Bekker C."/>
            <person name="Evans H.C."/>
            <person name="Brachmann A."/>
            <person name="Hughes D.P."/>
        </authorList>
    </citation>
    <scope>NUCLEOTIDE SEQUENCE [LARGE SCALE GENOMIC DNA]</scope>
    <source>
        <strain evidence="3 4">Map64</strain>
    </source>
</reference>
<feature type="compositionally biased region" description="Pro residues" evidence="1">
    <location>
        <begin position="148"/>
        <end position="162"/>
    </location>
</feature>
<dbReference type="PANTHER" id="PTHR34154">
    <property type="entry name" value="ALKALI-SENSITIVE LINKAGE PROTEIN 1"/>
    <property type="match status" value="1"/>
</dbReference>
<proteinExistence type="predicted"/>
<protein>
    <recommendedName>
        <fullName evidence="2">Asl1-like glycosyl hydrolase catalytic domain-containing protein</fullName>
    </recommendedName>
</protein>
<gene>
    <name evidence="3" type="ORF">CDD81_3239</name>
</gene>
<evidence type="ECO:0000259" key="2">
    <source>
        <dbReference type="Pfam" id="PF11790"/>
    </source>
</evidence>
<comment type="caution">
    <text evidence="3">The sequence shown here is derived from an EMBL/GenBank/DDBJ whole genome shotgun (WGS) entry which is preliminary data.</text>
</comment>
<dbReference type="Pfam" id="PF11790">
    <property type="entry name" value="Glyco_hydro_cc"/>
    <property type="match status" value="1"/>
</dbReference>
<dbReference type="OrthoDB" id="43654at2759"/>
<evidence type="ECO:0000256" key="1">
    <source>
        <dbReference type="SAM" id="MobiDB-lite"/>
    </source>
</evidence>
<dbReference type="GO" id="GO:0071966">
    <property type="term" value="P:fungal-type cell wall polysaccharide metabolic process"/>
    <property type="evidence" value="ECO:0007669"/>
    <property type="project" value="TreeGrafter"/>
</dbReference>
<accession>A0A2C5XJQ8</accession>
<dbReference type="GO" id="GO:0009277">
    <property type="term" value="C:fungal-type cell wall"/>
    <property type="evidence" value="ECO:0007669"/>
    <property type="project" value="TreeGrafter"/>
</dbReference>
<evidence type="ECO:0000313" key="4">
    <source>
        <dbReference type="Proteomes" id="UP000226192"/>
    </source>
</evidence>
<feature type="compositionally biased region" description="Polar residues" evidence="1">
    <location>
        <begin position="172"/>
        <end position="187"/>
    </location>
</feature>
<dbReference type="EMBL" id="NJET01000021">
    <property type="protein sequence ID" value="PHH65108.1"/>
    <property type="molecule type" value="Genomic_DNA"/>
</dbReference>
<dbReference type="PANTHER" id="PTHR34154:SF13">
    <property type="entry name" value="ASL1-LIKE GLYCOSYL HYDROLASE CATALYTIC DOMAIN-CONTAINING PROTEIN"/>
    <property type="match status" value="1"/>
</dbReference>